<evidence type="ECO:0000256" key="1">
    <source>
        <dbReference type="ARBA" id="ARBA00006174"/>
    </source>
</evidence>
<evidence type="ECO:0000259" key="3">
    <source>
        <dbReference type="Pfam" id="PF03972"/>
    </source>
</evidence>
<evidence type="ECO:0000313" key="6">
    <source>
        <dbReference type="Proteomes" id="UP000245212"/>
    </source>
</evidence>
<dbReference type="SUPFAM" id="SSF103378">
    <property type="entry name" value="2-methylcitrate dehydratase PrpD"/>
    <property type="match status" value="1"/>
</dbReference>
<dbReference type="AlphaFoldDB" id="A0A2V1JW13"/>
<sequence length="482" mass="50584">MGPARQRIPDRRADKGSRPMSNASHALPDMESHIAQWGAGLSLSAIPAPALSVARTCIRDGLGVMLAGCVTDVFAKCATLPRYTGPCELADGTAGADVHTAALLNGTAGHALDFDDTCYAGIVHGTAAVLPAALAVAQHTNAQGAQLLEAFVVGVETEYALGLALTNSLYERGHWTTATLGIVGAAAASAKLLGLDVEATAHAIRLAANQPMGLRATHGATAKPYLCGMAARSGIESAYAARAGIAGQPGTFERPRGYAGTLNGGILDLAAIQALGSRYALLDPGIAFKLRPMCSAVQAAIEAVIALQTQHRWTLDQVVSICCHGTPLVITSLPYQKPKQPGEAQFSMPFAIACTLLHGDVRISHLNDATLADPALQHLMQRVTLRQDKALVPPEHATSCPEAARVDIHLADGRQLSHTVLAATGMPQQPASEKTMQDKFIACASHVHSPEQAQALWLRLQDLDRLTDLRHLLRGPGHIGRA</sequence>
<accession>A0A2V1JW13</accession>
<dbReference type="InterPro" id="IPR045336">
    <property type="entry name" value="MmgE_PrpD_N"/>
</dbReference>
<dbReference type="Gene3D" id="3.30.1330.120">
    <property type="entry name" value="2-methylcitrate dehydratase PrpD"/>
    <property type="match status" value="1"/>
</dbReference>
<organism evidence="5 6">
    <name type="scientific">Corticimicrobacter populi</name>
    <dbReference type="NCBI Taxonomy" id="2175229"/>
    <lineage>
        <taxon>Bacteria</taxon>
        <taxon>Pseudomonadati</taxon>
        <taxon>Pseudomonadota</taxon>
        <taxon>Betaproteobacteria</taxon>
        <taxon>Burkholderiales</taxon>
        <taxon>Alcaligenaceae</taxon>
        <taxon>Corticimicrobacter</taxon>
    </lineage>
</organism>
<feature type="domain" description="MmgE/PrpD N-terminal" evidence="3">
    <location>
        <begin position="33"/>
        <end position="262"/>
    </location>
</feature>
<dbReference type="EMBL" id="QETA01000004">
    <property type="protein sequence ID" value="PWF22525.1"/>
    <property type="molecule type" value="Genomic_DNA"/>
</dbReference>
<dbReference type="Gene3D" id="1.10.4100.10">
    <property type="entry name" value="2-methylcitrate dehydratase PrpD"/>
    <property type="match status" value="1"/>
</dbReference>
<dbReference type="InterPro" id="IPR042188">
    <property type="entry name" value="MmgE/PrpD_sf_2"/>
</dbReference>
<evidence type="ECO:0000259" key="4">
    <source>
        <dbReference type="Pfam" id="PF19305"/>
    </source>
</evidence>
<keyword evidence="6" id="KW-1185">Reference proteome</keyword>
<feature type="domain" description="MmgE/PrpD C-terminal" evidence="4">
    <location>
        <begin position="292"/>
        <end position="456"/>
    </location>
</feature>
<dbReference type="Pfam" id="PF03972">
    <property type="entry name" value="MmgE_PrpD_N"/>
    <property type="match status" value="1"/>
</dbReference>
<comment type="caution">
    <text evidence="5">The sequence shown here is derived from an EMBL/GenBank/DDBJ whole genome shotgun (WGS) entry which is preliminary data.</text>
</comment>
<proteinExistence type="inferred from homology"/>
<comment type="similarity">
    <text evidence="1">Belongs to the PrpD family.</text>
</comment>
<dbReference type="GO" id="GO:0016829">
    <property type="term" value="F:lyase activity"/>
    <property type="evidence" value="ECO:0007669"/>
    <property type="project" value="InterPro"/>
</dbReference>
<dbReference type="Proteomes" id="UP000245212">
    <property type="component" value="Unassembled WGS sequence"/>
</dbReference>
<dbReference type="InterPro" id="IPR005656">
    <property type="entry name" value="MmgE_PrpD"/>
</dbReference>
<evidence type="ECO:0000313" key="5">
    <source>
        <dbReference type="EMBL" id="PWF22525.1"/>
    </source>
</evidence>
<feature type="region of interest" description="Disordered" evidence="2">
    <location>
        <begin position="1"/>
        <end position="25"/>
    </location>
</feature>
<evidence type="ECO:0000256" key="2">
    <source>
        <dbReference type="SAM" id="MobiDB-lite"/>
    </source>
</evidence>
<dbReference type="PANTHER" id="PTHR16943:SF8">
    <property type="entry name" value="2-METHYLCITRATE DEHYDRATASE"/>
    <property type="match status" value="1"/>
</dbReference>
<protein>
    <submittedName>
        <fullName evidence="5">MmgE/PrpD family protein</fullName>
    </submittedName>
</protein>
<name>A0A2V1JW13_9BURK</name>
<gene>
    <name evidence="5" type="ORF">DD235_10555</name>
</gene>
<dbReference type="PANTHER" id="PTHR16943">
    <property type="entry name" value="2-METHYLCITRATE DEHYDRATASE-RELATED"/>
    <property type="match status" value="1"/>
</dbReference>
<reference evidence="6" key="1">
    <citation type="submission" date="2018-05" db="EMBL/GenBank/DDBJ databases">
        <authorList>
            <person name="Li Y."/>
        </authorList>
    </citation>
    <scope>NUCLEOTIDE SEQUENCE [LARGE SCALE GENOMIC DNA]</scope>
    <source>
        <strain evidence="6">3d-2-2</strain>
    </source>
</reference>
<feature type="compositionally biased region" description="Basic and acidic residues" evidence="2">
    <location>
        <begin position="7"/>
        <end position="17"/>
    </location>
</feature>
<dbReference type="Pfam" id="PF19305">
    <property type="entry name" value="MmgE_PrpD_C"/>
    <property type="match status" value="1"/>
</dbReference>
<dbReference type="InterPro" id="IPR042183">
    <property type="entry name" value="MmgE/PrpD_sf_1"/>
</dbReference>
<dbReference type="InterPro" id="IPR036148">
    <property type="entry name" value="MmgE/PrpD_sf"/>
</dbReference>
<dbReference type="InterPro" id="IPR045337">
    <property type="entry name" value="MmgE_PrpD_C"/>
</dbReference>